<proteinExistence type="inferred from homology"/>
<dbReference type="NCBIfam" id="TIGR02075">
    <property type="entry name" value="pyrH_bact"/>
    <property type="match status" value="1"/>
</dbReference>
<comment type="catalytic activity">
    <reaction evidence="10 11">
        <text>UMP + ATP = UDP + ADP</text>
        <dbReference type="Rhea" id="RHEA:24400"/>
        <dbReference type="ChEBI" id="CHEBI:30616"/>
        <dbReference type="ChEBI" id="CHEBI:57865"/>
        <dbReference type="ChEBI" id="CHEBI:58223"/>
        <dbReference type="ChEBI" id="CHEBI:456216"/>
        <dbReference type="EC" id="2.7.4.22"/>
    </reaction>
</comment>
<evidence type="ECO:0000256" key="2">
    <source>
        <dbReference type="ARBA" id="ARBA00004791"/>
    </source>
</evidence>
<feature type="binding site" evidence="11">
    <location>
        <position position="55"/>
    </location>
    <ligand>
        <name>ATP</name>
        <dbReference type="ChEBI" id="CHEBI:30616"/>
    </ligand>
</feature>
<comment type="caution">
    <text evidence="11">Lacks conserved residue(s) required for the propagation of feature annotation.</text>
</comment>
<feature type="binding site" evidence="11">
    <location>
        <position position="168"/>
    </location>
    <ligand>
        <name>ATP</name>
        <dbReference type="ChEBI" id="CHEBI:30616"/>
    </ligand>
</feature>
<sequence>MSKPAYKRVLLKLGGESLLGNREYGIDPTAAHEVAIEIKSVHETGIQMAVVIGAGNIFRGLAGAANGIERSTADYMGMLATVMNSLALQDALEKLGVDTRLQTSLEMPAVAEPFIRRRALRHMHKGRVVILAAGTGDPYFTTDTGAALRALELNCDCLMKATKVDGVYDQDPQKHPEAKKYETLSYMDALKNRLEVMDTSAFALCMDNKLPIMVFNFLEKGNAKKAVLGELIGTIVK</sequence>
<keyword evidence="8 11" id="KW-0067">ATP-binding</keyword>
<dbReference type="GO" id="GO:0006225">
    <property type="term" value="P:UDP biosynthetic process"/>
    <property type="evidence" value="ECO:0007669"/>
    <property type="project" value="TreeGrafter"/>
</dbReference>
<feature type="binding site" evidence="11">
    <location>
        <position position="59"/>
    </location>
    <ligand>
        <name>ATP</name>
        <dbReference type="ChEBI" id="CHEBI:30616"/>
    </ligand>
</feature>
<comment type="activity regulation">
    <text evidence="11">Inhibited by UTP.</text>
</comment>
<dbReference type="InterPro" id="IPR001048">
    <property type="entry name" value="Asp/Glu/Uridylate_kinase"/>
</dbReference>
<organism evidence="13 14">
    <name type="scientific">Candidatus Collierbacteria bacterium RIFOXYD1_FULL_46_26</name>
    <dbReference type="NCBI Taxonomy" id="1817732"/>
    <lineage>
        <taxon>Bacteria</taxon>
        <taxon>Candidatus Collieribacteriota</taxon>
    </lineage>
</organism>
<comment type="similarity">
    <text evidence="3 11">Belongs to the UMP kinase family.</text>
</comment>
<protein>
    <recommendedName>
        <fullName evidence="11">Uridylate kinase</fullName>
        <shortName evidence="11">UK</shortName>
        <ecNumber evidence="11">2.7.4.22</ecNumber>
    </recommendedName>
    <alternativeName>
        <fullName evidence="11">Uridine monophosphate kinase</fullName>
        <shortName evidence="11">UMP kinase</shortName>
        <shortName evidence="11">UMPK</shortName>
    </alternativeName>
</protein>
<evidence type="ECO:0000256" key="10">
    <source>
        <dbReference type="ARBA" id="ARBA00047767"/>
    </source>
</evidence>
<evidence type="ECO:0000256" key="1">
    <source>
        <dbReference type="ARBA" id="ARBA00004496"/>
    </source>
</evidence>
<comment type="caution">
    <text evidence="13">The sequence shown here is derived from an EMBL/GenBank/DDBJ whole genome shotgun (WGS) entry which is preliminary data.</text>
</comment>
<dbReference type="InterPro" id="IPR036393">
    <property type="entry name" value="AceGlu_kinase-like_sf"/>
</dbReference>
<dbReference type="PANTHER" id="PTHR42833">
    <property type="entry name" value="URIDYLATE KINASE"/>
    <property type="match status" value="1"/>
</dbReference>
<evidence type="ECO:0000313" key="13">
    <source>
        <dbReference type="EMBL" id="OGD84817.1"/>
    </source>
</evidence>
<evidence type="ECO:0000256" key="9">
    <source>
        <dbReference type="ARBA" id="ARBA00022975"/>
    </source>
</evidence>
<dbReference type="SUPFAM" id="SSF53633">
    <property type="entry name" value="Carbamate kinase-like"/>
    <property type="match status" value="1"/>
</dbReference>
<evidence type="ECO:0000259" key="12">
    <source>
        <dbReference type="Pfam" id="PF00696"/>
    </source>
</evidence>
<dbReference type="Gene3D" id="3.40.1160.10">
    <property type="entry name" value="Acetylglutamate kinase-like"/>
    <property type="match status" value="1"/>
</dbReference>
<feature type="binding site" evidence="11">
    <location>
        <position position="162"/>
    </location>
    <ligand>
        <name>ATP</name>
        <dbReference type="ChEBI" id="CHEBI:30616"/>
    </ligand>
</feature>
<dbReference type="GO" id="GO:0005737">
    <property type="term" value="C:cytoplasm"/>
    <property type="evidence" value="ECO:0007669"/>
    <property type="project" value="UniProtKB-SubCell"/>
</dbReference>
<feature type="binding site" evidence="11">
    <location>
        <begin position="12"/>
        <end position="15"/>
    </location>
    <ligand>
        <name>ATP</name>
        <dbReference type="ChEBI" id="CHEBI:30616"/>
    </ligand>
</feature>
<dbReference type="InterPro" id="IPR011817">
    <property type="entry name" value="Uridylate_kinase"/>
</dbReference>
<reference evidence="13 14" key="1">
    <citation type="journal article" date="2016" name="Nat. Commun.">
        <title>Thousands of microbial genomes shed light on interconnected biogeochemical processes in an aquifer system.</title>
        <authorList>
            <person name="Anantharaman K."/>
            <person name="Brown C.T."/>
            <person name="Hug L.A."/>
            <person name="Sharon I."/>
            <person name="Castelle C.J."/>
            <person name="Probst A.J."/>
            <person name="Thomas B.C."/>
            <person name="Singh A."/>
            <person name="Wilkins M.J."/>
            <person name="Karaoz U."/>
            <person name="Brodie E.L."/>
            <person name="Williams K.H."/>
            <person name="Hubbard S.S."/>
            <person name="Banfield J.F."/>
        </authorList>
    </citation>
    <scope>NUCLEOTIDE SEQUENCE [LARGE SCALE GENOMIC DNA]</scope>
</reference>
<dbReference type="GO" id="GO:0044210">
    <property type="term" value="P:'de novo' CTP biosynthetic process"/>
    <property type="evidence" value="ECO:0007669"/>
    <property type="project" value="UniProtKB-UniRule"/>
</dbReference>
<dbReference type="GO" id="GO:0033862">
    <property type="term" value="F:UMP kinase activity"/>
    <property type="evidence" value="ECO:0007669"/>
    <property type="project" value="UniProtKB-EC"/>
</dbReference>
<name>A0A1F5FYY6_9BACT</name>
<gene>
    <name evidence="11" type="primary">pyrH</name>
    <name evidence="13" type="ORF">A2618_02990</name>
</gene>
<evidence type="ECO:0000256" key="4">
    <source>
        <dbReference type="ARBA" id="ARBA00022490"/>
    </source>
</evidence>
<dbReference type="PIRSF" id="PIRSF005650">
    <property type="entry name" value="Uridylate_kin"/>
    <property type="match status" value="1"/>
</dbReference>
<evidence type="ECO:0000256" key="7">
    <source>
        <dbReference type="ARBA" id="ARBA00022777"/>
    </source>
</evidence>
<comment type="function">
    <text evidence="11">Catalyzes the reversible phosphorylation of UMP to UDP.</text>
</comment>
<dbReference type="UniPathway" id="UPA00159">
    <property type="reaction ID" value="UER00275"/>
</dbReference>
<dbReference type="EMBL" id="MFAR01000025">
    <property type="protein sequence ID" value="OGD84817.1"/>
    <property type="molecule type" value="Genomic_DNA"/>
</dbReference>
<keyword evidence="6 11" id="KW-0547">Nucleotide-binding</keyword>
<evidence type="ECO:0000256" key="8">
    <source>
        <dbReference type="ARBA" id="ARBA00022840"/>
    </source>
</evidence>
<evidence type="ECO:0000256" key="6">
    <source>
        <dbReference type="ARBA" id="ARBA00022741"/>
    </source>
</evidence>
<keyword evidence="4 11" id="KW-0963">Cytoplasm</keyword>
<feature type="binding site" evidence="11">
    <location>
        <position position="74"/>
    </location>
    <ligand>
        <name>UMP</name>
        <dbReference type="ChEBI" id="CHEBI:57865"/>
    </ligand>
</feature>
<keyword evidence="7 11" id="KW-0418">Kinase</keyword>
<comment type="subunit">
    <text evidence="11">Homohexamer.</text>
</comment>
<keyword evidence="9 11" id="KW-0665">Pyrimidine biosynthesis</keyword>
<keyword evidence="5 11" id="KW-0808">Transferase</keyword>
<dbReference type="Proteomes" id="UP000177921">
    <property type="component" value="Unassembled WGS sequence"/>
</dbReference>
<feature type="binding site" evidence="11">
    <location>
        <position position="171"/>
    </location>
    <ligand>
        <name>ATP</name>
        <dbReference type="ChEBI" id="CHEBI:30616"/>
    </ligand>
</feature>
<evidence type="ECO:0000256" key="5">
    <source>
        <dbReference type="ARBA" id="ARBA00022679"/>
    </source>
</evidence>
<dbReference type="CDD" id="cd04254">
    <property type="entry name" value="AAK_UMPK-PyrH-Ec"/>
    <property type="match status" value="1"/>
</dbReference>
<dbReference type="EC" id="2.7.4.22" evidence="11"/>
<accession>A0A1F5FYY6</accession>
<evidence type="ECO:0000256" key="11">
    <source>
        <dbReference type="HAMAP-Rule" id="MF_01220"/>
    </source>
</evidence>
<dbReference type="InterPro" id="IPR015963">
    <property type="entry name" value="Uridylate_kinase_bac"/>
</dbReference>
<evidence type="ECO:0000256" key="3">
    <source>
        <dbReference type="ARBA" id="ARBA00007614"/>
    </source>
</evidence>
<feature type="domain" description="Aspartate/glutamate/uridylate kinase" evidence="12">
    <location>
        <begin position="7"/>
        <end position="216"/>
    </location>
</feature>
<comment type="subcellular location">
    <subcellularLocation>
        <location evidence="1 11">Cytoplasm</location>
    </subcellularLocation>
</comment>
<dbReference type="AlphaFoldDB" id="A0A1F5FYY6"/>
<feature type="binding site" evidence="11">
    <location>
        <begin position="135"/>
        <end position="142"/>
    </location>
    <ligand>
        <name>UMP</name>
        <dbReference type="ChEBI" id="CHEBI:57865"/>
    </ligand>
</feature>
<dbReference type="FunFam" id="3.40.1160.10:FF:000001">
    <property type="entry name" value="Uridylate kinase"/>
    <property type="match status" value="1"/>
</dbReference>
<dbReference type="GO" id="GO:0005524">
    <property type="term" value="F:ATP binding"/>
    <property type="evidence" value="ECO:0007669"/>
    <property type="project" value="UniProtKB-KW"/>
</dbReference>
<comment type="pathway">
    <text evidence="2 11">Pyrimidine metabolism; CTP biosynthesis via de novo pathway; UDP from UMP (UMPK route): step 1/1.</text>
</comment>
<dbReference type="Pfam" id="PF00696">
    <property type="entry name" value="AA_kinase"/>
    <property type="match status" value="1"/>
</dbReference>
<dbReference type="HAMAP" id="MF_01220_B">
    <property type="entry name" value="PyrH_B"/>
    <property type="match status" value="1"/>
</dbReference>
<dbReference type="PANTHER" id="PTHR42833:SF4">
    <property type="entry name" value="URIDYLATE KINASE PUMPKIN, CHLOROPLASTIC"/>
    <property type="match status" value="1"/>
</dbReference>
<evidence type="ECO:0000313" key="14">
    <source>
        <dbReference type="Proteomes" id="UP000177921"/>
    </source>
</evidence>